<feature type="transmembrane region" description="Helical" evidence="6">
    <location>
        <begin position="21"/>
        <end position="39"/>
    </location>
</feature>
<dbReference type="PANTHER" id="PTHR43124:SF3">
    <property type="entry name" value="CHLORAMPHENICOL EFFLUX PUMP RV0191"/>
    <property type="match status" value="1"/>
</dbReference>
<feature type="transmembrane region" description="Helical" evidence="6">
    <location>
        <begin position="268"/>
        <end position="289"/>
    </location>
</feature>
<evidence type="ECO:0000313" key="8">
    <source>
        <dbReference type="EMBL" id="UTW03074.1"/>
    </source>
</evidence>
<dbReference type="InterPro" id="IPR036259">
    <property type="entry name" value="MFS_trans_sf"/>
</dbReference>
<dbReference type="Proteomes" id="UP001059950">
    <property type="component" value="Chromosome"/>
</dbReference>
<feature type="transmembrane region" description="Helical" evidence="6">
    <location>
        <begin position="177"/>
        <end position="198"/>
    </location>
</feature>
<dbReference type="Pfam" id="PF07690">
    <property type="entry name" value="MFS_1"/>
    <property type="match status" value="1"/>
</dbReference>
<dbReference type="InterPro" id="IPR050189">
    <property type="entry name" value="MFS_Efflux_Transporters"/>
</dbReference>
<keyword evidence="2" id="KW-1003">Cell membrane</keyword>
<organism evidence="8 9">
    <name type="scientific">Amphritea atlantica</name>
    <dbReference type="NCBI Taxonomy" id="355243"/>
    <lineage>
        <taxon>Bacteria</taxon>
        <taxon>Pseudomonadati</taxon>
        <taxon>Pseudomonadota</taxon>
        <taxon>Gammaproteobacteria</taxon>
        <taxon>Oceanospirillales</taxon>
        <taxon>Oceanospirillaceae</taxon>
        <taxon>Amphritea</taxon>
    </lineage>
</organism>
<keyword evidence="9" id="KW-1185">Reference proteome</keyword>
<keyword evidence="5 6" id="KW-0472">Membrane</keyword>
<evidence type="ECO:0000256" key="6">
    <source>
        <dbReference type="SAM" id="Phobius"/>
    </source>
</evidence>
<dbReference type="PROSITE" id="PS50850">
    <property type="entry name" value="MFS"/>
    <property type="match status" value="1"/>
</dbReference>
<feature type="transmembrane region" description="Helical" evidence="6">
    <location>
        <begin position="361"/>
        <end position="380"/>
    </location>
</feature>
<feature type="transmembrane region" description="Helical" evidence="6">
    <location>
        <begin position="59"/>
        <end position="79"/>
    </location>
</feature>
<gene>
    <name evidence="8" type="ORF">KDX31_17370</name>
</gene>
<reference evidence="8" key="1">
    <citation type="submission" date="2021-04" db="EMBL/GenBank/DDBJ databases">
        <title>Oceanospirillales bacteria with DddD are important DMSP degraders in coastal seawater.</title>
        <authorList>
            <person name="Liu J."/>
        </authorList>
    </citation>
    <scope>NUCLEOTIDE SEQUENCE</scope>
    <source>
        <strain evidence="8">GY6</strain>
    </source>
</reference>
<evidence type="ECO:0000256" key="5">
    <source>
        <dbReference type="ARBA" id="ARBA00023136"/>
    </source>
</evidence>
<dbReference type="InterPro" id="IPR020846">
    <property type="entry name" value="MFS_dom"/>
</dbReference>
<accession>A0ABY5GTH3</accession>
<feature type="transmembrane region" description="Helical" evidence="6">
    <location>
        <begin position="328"/>
        <end position="349"/>
    </location>
</feature>
<keyword evidence="3 6" id="KW-0812">Transmembrane</keyword>
<dbReference type="InterPro" id="IPR011701">
    <property type="entry name" value="MFS"/>
</dbReference>
<evidence type="ECO:0000256" key="1">
    <source>
        <dbReference type="ARBA" id="ARBA00004651"/>
    </source>
</evidence>
<protein>
    <submittedName>
        <fullName evidence="8">MFS transporter</fullName>
    </submittedName>
</protein>
<evidence type="ECO:0000259" key="7">
    <source>
        <dbReference type="PROSITE" id="PS50850"/>
    </source>
</evidence>
<dbReference type="SUPFAM" id="SSF103473">
    <property type="entry name" value="MFS general substrate transporter"/>
    <property type="match status" value="1"/>
</dbReference>
<evidence type="ECO:0000256" key="4">
    <source>
        <dbReference type="ARBA" id="ARBA00022989"/>
    </source>
</evidence>
<sequence length="440" mass="46758">MSHYHSSSDEVDNSISISRTYAWVIFALTFGLLISDYMSRQVLNAVFPLLKSEWSLSDYQLGLLSSIVALMVGLLTFPLSLLADRWGRIKCLALMATLWSLATLGCALAQDYEQMFIARFLVGVGEAAYGSVGIAVVVSVFPKHLRATLAGAFMAGGMFGSVLGVGLGGILATHFGWRGAFTGMALFGLTLAILYPIIVREKRISPQRNTAQPSTDIRGRSLRTLFNSRSVLCAYVGSGLQLFVGGTMIVWMPSYLNRYYAMSTDKAGAVAAVVLLCSGIGMILCGILSDRLCLKSPSRKISLAIVYCLSSCIILSIAFSLSHGTAQLILICIGMLLAAGTSGPASAMVANLTHHSIHATAFATLTLANNILGLAPGPFITGKVSDLIGLQAAFQLVPLISIAAAAVFFYARHSYLNDIAQLSGSNDHTSAVAPAQEKHV</sequence>
<feature type="transmembrane region" description="Helical" evidence="6">
    <location>
        <begin position="116"/>
        <end position="141"/>
    </location>
</feature>
<feature type="transmembrane region" description="Helical" evidence="6">
    <location>
        <begin position="301"/>
        <end position="322"/>
    </location>
</feature>
<dbReference type="EMBL" id="CP073344">
    <property type="protein sequence ID" value="UTW03074.1"/>
    <property type="molecule type" value="Genomic_DNA"/>
</dbReference>
<dbReference type="PANTHER" id="PTHR43124">
    <property type="entry name" value="PURINE EFFLUX PUMP PBUE"/>
    <property type="match status" value="1"/>
</dbReference>
<feature type="domain" description="Major facilitator superfamily (MFS) profile" evidence="7">
    <location>
        <begin position="24"/>
        <end position="416"/>
    </location>
</feature>
<proteinExistence type="predicted"/>
<feature type="transmembrane region" description="Helical" evidence="6">
    <location>
        <begin position="91"/>
        <end position="110"/>
    </location>
</feature>
<evidence type="ECO:0000313" key="9">
    <source>
        <dbReference type="Proteomes" id="UP001059950"/>
    </source>
</evidence>
<comment type="subcellular location">
    <subcellularLocation>
        <location evidence="1">Cell membrane</location>
        <topology evidence="1">Multi-pass membrane protein</topology>
    </subcellularLocation>
</comment>
<evidence type="ECO:0000256" key="2">
    <source>
        <dbReference type="ARBA" id="ARBA00022475"/>
    </source>
</evidence>
<feature type="transmembrane region" description="Helical" evidence="6">
    <location>
        <begin position="392"/>
        <end position="411"/>
    </location>
</feature>
<evidence type="ECO:0000256" key="3">
    <source>
        <dbReference type="ARBA" id="ARBA00022692"/>
    </source>
</evidence>
<feature type="transmembrane region" description="Helical" evidence="6">
    <location>
        <begin position="232"/>
        <end position="256"/>
    </location>
</feature>
<feature type="transmembrane region" description="Helical" evidence="6">
    <location>
        <begin position="148"/>
        <end position="171"/>
    </location>
</feature>
<keyword evidence="4 6" id="KW-1133">Transmembrane helix</keyword>
<name>A0ABY5GTH3_9GAMM</name>
<dbReference type="Gene3D" id="1.20.1250.20">
    <property type="entry name" value="MFS general substrate transporter like domains"/>
    <property type="match status" value="2"/>
</dbReference>